<evidence type="ECO:0000313" key="2">
    <source>
        <dbReference type="EMBL" id="RSM50823.1"/>
    </source>
</evidence>
<protein>
    <submittedName>
        <fullName evidence="2">Polyketide biosynthesis methyltransferase</fullName>
    </submittedName>
</protein>
<dbReference type="EMBL" id="QHHU01000001">
    <property type="protein sequence ID" value="RSM50823.1"/>
    <property type="molecule type" value="Genomic_DNA"/>
</dbReference>
<dbReference type="Proteomes" id="UP000286716">
    <property type="component" value="Unassembled WGS sequence"/>
</dbReference>
<dbReference type="AlphaFoldDB" id="A0A428X661"/>
<dbReference type="InterPro" id="IPR029063">
    <property type="entry name" value="SAM-dependent_MTases_sf"/>
</dbReference>
<dbReference type="Gene3D" id="3.40.50.150">
    <property type="entry name" value="Vaccinia Virus protein VP39"/>
    <property type="match status" value="1"/>
</dbReference>
<dbReference type="OrthoDB" id="3607954at2"/>
<comment type="caution">
    <text evidence="2">The sequence shown here is derived from an EMBL/GenBank/DDBJ whole genome shotgun (WGS) entry which is preliminary data.</text>
</comment>
<keyword evidence="2" id="KW-0808">Transferase</keyword>
<dbReference type="GO" id="GO:0032259">
    <property type="term" value="P:methylation"/>
    <property type="evidence" value="ECO:0007669"/>
    <property type="project" value="UniProtKB-KW"/>
</dbReference>
<dbReference type="GO" id="GO:0008168">
    <property type="term" value="F:methyltransferase activity"/>
    <property type="evidence" value="ECO:0007669"/>
    <property type="project" value="UniProtKB-KW"/>
</dbReference>
<proteinExistence type="predicted"/>
<evidence type="ECO:0000313" key="3">
    <source>
        <dbReference type="Proteomes" id="UP000286716"/>
    </source>
</evidence>
<dbReference type="Pfam" id="PF04672">
    <property type="entry name" value="Methyltransf_19"/>
    <property type="match status" value="1"/>
</dbReference>
<dbReference type="SUPFAM" id="SSF53335">
    <property type="entry name" value="S-adenosyl-L-methionine-dependent methyltransferases"/>
    <property type="match status" value="1"/>
</dbReference>
<keyword evidence="2" id="KW-0489">Methyltransferase</keyword>
<name>A0A428X661_AMYBA</name>
<organism evidence="2 3">
    <name type="scientific">Amycolatopsis balhimycina DSM 5908</name>
    <dbReference type="NCBI Taxonomy" id="1081091"/>
    <lineage>
        <taxon>Bacteria</taxon>
        <taxon>Bacillati</taxon>
        <taxon>Actinomycetota</taxon>
        <taxon>Actinomycetes</taxon>
        <taxon>Pseudonocardiales</taxon>
        <taxon>Pseudonocardiaceae</taxon>
        <taxon>Amycolatopsis</taxon>
    </lineage>
</organism>
<gene>
    <name evidence="2" type="ORF">DMA12_01380</name>
</gene>
<keyword evidence="3" id="KW-1185">Reference proteome</keyword>
<sequence length="318" mass="35757">MIDRASGLARRDREARSSSSSKENTVSEPISRERLAQVTGRTDVGEKPSPARVYSCALGGEHYYAVDKNFVEKQVAANPDYLHILRSNRGAVGRVVEYANREHGITQFVDIGSGLPTEGSVHEVSDEIAPGQCAVAYVDNEQIAVAHSEILLSQSADPSRHHAVYANFLETEQLWDQIMAKEIIQPDRPICLMLMALVHFIPDEANPEAALAFYRDVLPRGSLLAISHITFEEPANPDEDDKEVLARWRETVQAYTKTTTAAHFRSRERIRGFLGDFEVVEEPDWTSHWRIPDPSVLPEEYRTKPWRSQVLVEVGKKP</sequence>
<feature type="region of interest" description="Disordered" evidence="1">
    <location>
        <begin position="1"/>
        <end position="46"/>
    </location>
</feature>
<dbReference type="InterPro" id="IPR006764">
    <property type="entry name" value="SAM_dep_MeTrfase_SAV2177_type"/>
</dbReference>
<evidence type="ECO:0000256" key="1">
    <source>
        <dbReference type="SAM" id="MobiDB-lite"/>
    </source>
</evidence>
<reference evidence="2 3" key="1">
    <citation type="submission" date="2018-05" db="EMBL/GenBank/DDBJ databases">
        <title>Evolution of GPA BGCs.</title>
        <authorList>
            <person name="Waglechner N."/>
            <person name="Wright G.D."/>
        </authorList>
    </citation>
    <scope>NUCLEOTIDE SEQUENCE [LARGE SCALE GENOMIC DNA]</scope>
    <source>
        <strain evidence="2 3">DSM 5908</strain>
    </source>
</reference>
<feature type="compositionally biased region" description="Basic and acidic residues" evidence="1">
    <location>
        <begin position="1"/>
        <end position="16"/>
    </location>
</feature>
<accession>A0A428X661</accession>